<evidence type="ECO:0000313" key="1">
    <source>
        <dbReference type="EMBL" id="GKV39178.1"/>
    </source>
</evidence>
<sequence>MPATACLSILFTYNTDFFQPSNQVMDRAYRASGFPLVIKPGWQAL</sequence>
<dbReference type="AlphaFoldDB" id="A0AAV5LPS5"/>
<accession>A0AAV5LPS5</accession>
<gene>
    <name evidence="1" type="ORF">SLEP1_g46986</name>
</gene>
<comment type="caution">
    <text evidence="1">The sequence shown here is derived from an EMBL/GenBank/DDBJ whole genome shotgun (WGS) entry which is preliminary data.</text>
</comment>
<organism evidence="1 2">
    <name type="scientific">Rubroshorea leprosula</name>
    <dbReference type="NCBI Taxonomy" id="152421"/>
    <lineage>
        <taxon>Eukaryota</taxon>
        <taxon>Viridiplantae</taxon>
        <taxon>Streptophyta</taxon>
        <taxon>Embryophyta</taxon>
        <taxon>Tracheophyta</taxon>
        <taxon>Spermatophyta</taxon>
        <taxon>Magnoliopsida</taxon>
        <taxon>eudicotyledons</taxon>
        <taxon>Gunneridae</taxon>
        <taxon>Pentapetalae</taxon>
        <taxon>rosids</taxon>
        <taxon>malvids</taxon>
        <taxon>Malvales</taxon>
        <taxon>Dipterocarpaceae</taxon>
        <taxon>Rubroshorea</taxon>
    </lineage>
</organism>
<dbReference type="EMBL" id="BPVZ01000133">
    <property type="protein sequence ID" value="GKV39178.1"/>
    <property type="molecule type" value="Genomic_DNA"/>
</dbReference>
<reference evidence="1 2" key="1">
    <citation type="journal article" date="2021" name="Commun. Biol.">
        <title>The genome of Shorea leprosula (Dipterocarpaceae) highlights the ecological relevance of drought in aseasonal tropical rainforests.</title>
        <authorList>
            <person name="Ng K.K.S."/>
            <person name="Kobayashi M.J."/>
            <person name="Fawcett J.A."/>
            <person name="Hatakeyama M."/>
            <person name="Paape T."/>
            <person name="Ng C.H."/>
            <person name="Ang C.C."/>
            <person name="Tnah L.H."/>
            <person name="Lee C.T."/>
            <person name="Nishiyama T."/>
            <person name="Sese J."/>
            <person name="O'Brien M.J."/>
            <person name="Copetti D."/>
            <person name="Mohd Noor M.I."/>
            <person name="Ong R.C."/>
            <person name="Putra M."/>
            <person name="Sireger I.Z."/>
            <person name="Indrioko S."/>
            <person name="Kosugi Y."/>
            <person name="Izuno A."/>
            <person name="Isagi Y."/>
            <person name="Lee S.L."/>
            <person name="Shimizu K.K."/>
        </authorList>
    </citation>
    <scope>NUCLEOTIDE SEQUENCE [LARGE SCALE GENOMIC DNA]</scope>
    <source>
        <strain evidence="1">214</strain>
    </source>
</reference>
<dbReference type="Proteomes" id="UP001054252">
    <property type="component" value="Unassembled WGS sequence"/>
</dbReference>
<proteinExistence type="predicted"/>
<keyword evidence="2" id="KW-1185">Reference proteome</keyword>
<name>A0AAV5LPS5_9ROSI</name>
<evidence type="ECO:0000313" key="2">
    <source>
        <dbReference type="Proteomes" id="UP001054252"/>
    </source>
</evidence>
<protein>
    <submittedName>
        <fullName evidence="1">Uncharacterized protein</fullName>
    </submittedName>
</protein>